<dbReference type="InterPro" id="IPR020472">
    <property type="entry name" value="WD40_PAC1"/>
</dbReference>
<feature type="repeat" description="WD" evidence="3">
    <location>
        <begin position="245"/>
        <end position="286"/>
    </location>
</feature>
<sequence length="572" mass="62770">MVSVPTSKAAATTSILTPSITLKGHGGWIRSISYCPDGHQMISGSDDKTVRQWDLQAGKEIKEARGVCEGRVWAVAVSRDGRWIVTGGGDWNSAQLKACEIGTGIVKKFEGHSERINCIDISMDNTLLASGSEDKTTRIWNLETGKLVAGPFESLIWVGAIRLSTNSKKLAVTSNVGRSFEVWDIQSQKLDVRVGEYEVGGTSAPIFWTNNNENFMAALNFTTDDDASAIYEFDASTLETVGAPFEGHTKLVTSIALSFDHSLLASAAFDNTIKLWDCESRQLLASFNVQNPRALILSPDSRQLAYTTNTKDDYKICICNTPPDILAHTSTTSHKKSACSVLLDSDATRRPPARYRKPPTSVIPIAPRPPSAIDLQQPIFVRLRKFLHFSPRTTTGHPGGNGQTHDPLDFPATSPLPLNCPRANSPPPTPLPGARAFCNHVRSLSDKGKQKAREPKGTTVKVVDVPLGQATYADVVGVDDGQRPYVLFFCLSWFQKREKKPEPRPVYDDELEDDEKDEDVLDTVALPLRDQHEDIELKTISQSQPEAGPSRLVEVALPRETEIAPIKPGWTT</sequence>
<reference evidence="5" key="1">
    <citation type="journal article" date="2020" name="New Phytol.">
        <title>Comparative genomics reveals dynamic genome evolution in host specialist ectomycorrhizal fungi.</title>
        <authorList>
            <person name="Lofgren L.A."/>
            <person name="Nguyen N.H."/>
            <person name="Vilgalys R."/>
            <person name="Ruytinx J."/>
            <person name="Liao H.L."/>
            <person name="Branco S."/>
            <person name="Kuo A."/>
            <person name="LaButti K."/>
            <person name="Lipzen A."/>
            <person name="Andreopoulos W."/>
            <person name="Pangilinan J."/>
            <person name="Riley R."/>
            <person name="Hundley H."/>
            <person name="Na H."/>
            <person name="Barry K."/>
            <person name="Grigoriev I.V."/>
            <person name="Stajich J.E."/>
            <person name="Kennedy P.G."/>
        </authorList>
    </citation>
    <scope>NUCLEOTIDE SEQUENCE</scope>
    <source>
        <strain evidence="5">FC423</strain>
    </source>
</reference>
<comment type="caution">
    <text evidence="5">The sequence shown here is derived from an EMBL/GenBank/DDBJ whole genome shotgun (WGS) entry which is preliminary data.</text>
</comment>
<keyword evidence="2" id="KW-0677">Repeat</keyword>
<evidence type="ECO:0000256" key="1">
    <source>
        <dbReference type="ARBA" id="ARBA00022574"/>
    </source>
</evidence>
<protein>
    <recommendedName>
        <fullName evidence="7">WD40 repeat-like protein</fullName>
    </recommendedName>
</protein>
<dbReference type="EMBL" id="JABBWM010000132">
    <property type="protein sequence ID" value="KAG2087456.1"/>
    <property type="molecule type" value="Genomic_DNA"/>
</dbReference>
<keyword evidence="6" id="KW-1185">Reference proteome</keyword>
<evidence type="ECO:0000256" key="3">
    <source>
        <dbReference type="PROSITE-ProRule" id="PRU00221"/>
    </source>
</evidence>
<dbReference type="OrthoDB" id="2670653at2759"/>
<accession>A0A9P7ET89</accession>
<dbReference type="RefSeq" id="XP_041285210.1">
    <property type="nucleotide sequence ID" value="XM_041443053.1"/>
</dbReference>
<dbReference type="Pfam" id="PF00400">
    <property type="entry name" value="WD40"/>
    <property type="match status" value="4"/>
</dbReference>
<dbReference type="CDD" id="cd00200">
    <property type="entry name" value="WD40"/>
    <property type="match status" value="1"/>
</dbReference>
<evidence type="ECO:0000256" key="2">
    <source>
        <dbReference type="ARBA" id="ARBA00022737"/>
    </source>
</evidence>
<gene>
    <name evidence="5" type="ORF">F5147DRAFT_790705</name>
</gene>
<dbReference type="SMART" id="SM00320">
    <property type="entry name" value="WD40"/>
    <property type="match status" value="5"/>
</dbReference>
<dbReference type="InterPro" id="IPR001680">
    <property type="entry name" value="WD40_rpt"/>
</dbReference>
<dbReference type="GeneID" id="64705312"/>
<dbReference type="InterPro" id="IPR015943">
    <property type="entry name" value="WD40/YVTN_repeat-like_dom_sf"/>
</dbReference>
<keyword evidence="1 3" id="KW-0853">WD repeat</keyword>
<dbReference type="GO" id="GO:1990234">
    <property type="term" value="C:transferase complex"/>
    <property type="evidence" value="ECO:0007669"/>
    <property type="project" value="UniProtKB-ARBA"/>
</dbReference>
<dbReference type="PROSITE" id="PS00678">
    <property type="entry name" value="WD_REPEATS_1"/>
    <property type="match status" value="1"/>
</dbReference>
<dbReference type="PANTHER" id="PTHR22847">
    <property type="entry name" value="WD40 REPEAT PROTEIN"/>
    <property type="match status" value="1"/>
</dbReference>
<evidence type="ECO:0000313" key="5">
    <source>
        <dbReference type="EMBL" id="KAG2087456.1"/>
    </source>
</evidence>
<dbReference type="Proteomes" id="UP000823399">
    <property type="component" value="Unassembled WGS sequence"/>
</dbReference>
<proteinExistence type="predicted"/>
<organism evidence="5 6">
    <name type="scientific">Suillus discolor</name>
    <dbReference type="NCBI Taxonomy" id="1912936"/>
    <lineage>
        <taxon>Eukaryota</taxon>
        <taxon>Fungi</taxon>
        <taxon>Dikarya</taxon>
        <taxon>Basidiomycota</taxon>
        <taxon>Agaricomycotina</taxon>
        <taxon>Agaricomycetes</taxon>
        <taxon>Agaricomycetidae</taxon>
        <taxon>Boletales</taxon>
        <taxon>Suillineae</taxon>
        <taxon>Suillaceae</taxon>
        <taxon>Suillus</taxon>
    </lineage>
</organism>
<feature type="repeat" description="WD" evidence="3">
    <location>
        <begin position="109"/>
        <end position="150"/>
    </location>
</feature>
<evidence type="ECO:0008006" key="7">
    <source>
        <dbReference type="Google" id="ProtNLM"/>
    </source>
</evidence>
<dbReference type="InterPro" id="IPR019775">
    <property type="entry name" value="WD40_repeat_CS"/>
</dbReference>
<evidence type="ECO:0000256" key="4">
    <source>
        <dbReference type="SAM" id="MobiDB-lite"/>
    </source>
</evidence>
<dbReference type="AlphaFoldDB" id="A0A9P7ET89"/>
<feature type="repeat" description="WD" evidence="3">
    <location>
        <begin position="22"/>
        <end position="63"/>
    </location>
</feature>
<evidence type="ECO:0000313" key="6">
    <source>
        <dbReference type="Proteomes" id="UP000823399"/>
    </source>
</evidence>
<dbReference type="SUPFAM" id="SSF82171">
    <property type="entry name" value="DPP6 N-terminal domain-like"/>
    <property type="match status" value="1"/>
</dbReference>
<dbReference type="Gene3D" id="2.130.10.10">
    <property type="entry name" value="YVTN repeat-like/Quinoprotein amine dehydrogenase"/>
    <property type="match status" value="3"/>
</dbReference>
<feature type="region of interest" description="Disordered" evidence="4">
    <location>
        <begin position="349"/>
        <end position="368"/>
    </location>
</feature>
<dbReference type="PRINTS" id="PR00320">
    <property type="entry name" value="GPROTEINBRPT"/>
</dbReference>
<name>A0A9P7ET89_9AGAM</name>
<dbReference type="PANTHER" id="PTHR22847:SF637">
    <property type="entry name" value="WD REPEAT DOMAIN 5B"/>
    <property type="match status" value="1"/>
</dbReference>
<dbReference type="PROSITE" id="PS50082">
    <property type="entry name" value="WD_REPEATS_2"/>
    <property type="match status" value="3"/>
</dbReference>
<dbReference type="PROSITE" id="PS50294">
    <property type="entry name" value="WD_REPEATS_REGION"/>
    <property type="match status" value="3"/>
</dbReference>